<dbReference type="InterPro" id="IPR002016">
    <property type="entry name" value="Haem_peroxidase"/>
</dbReference>
<dbReference type="InterPro" id="IPR019793">
    <property type="entry name" value="Peroxidases_heam-ligand_BS"/>
</dbReference>
<evidence type="ECO:0000256" key="16">
    <source>
        <dbReference type="PIRSR" id="PIRSR600823-1"/>
    </source>
</evidence>
<proteinExistence type="inferred from homology"/>
<evidence type="ECO:0000313" key="24">
    <source>
        <dbReference type="Proteomes" id="UP000006591"/>
    </source>
</evidence>
<evidence type="ECO:0000256" key="15">
    <source>
        <dbReference type="ARBA" id="ARBA00023324"/>
    </source>
</evidence>
<dbReference type="FunFam" id="1.10.420.10:FF:000001">
    <property type="entry name" value="Peroxidase"/>
    <property type="match status" value="1"/>
</dbReference>
<keyword evidence="7 18" id="KW-0479">Metal-binding</keyword>
<name>A0A0E0I5P1_ORYNI</name>
<feature type="disulfide bond" evidence="20">
    <location>
        <begin position="114"/>
        <end position="309"/>
    </location>
</feature>
<feature type="binding site" description="axial binding residue" evidence="18">
    <location>
        <position position="186"/>
    </location>
    <ligand>
        <name>heme b</name>
        <dbReference type="ChEBI" id="CHEBI:60344"/>
    </ligand>
    <ligandPart>
        <name>Fe</name>
        <dbReference type="ChEBI" id="CHEBI:18248"/>
    </ligandPart>
</feature>
<keyword evidence="10" id="KW-0560">Oxidoreductase</keyword>
<dbReference type="EC" id="1.11.1.7" evidence="4"/>
<dbReference type="GO" id="GO:0006979">
    <property type="term" value="P:response to oxidative stress"/>
    <property type="evidence" value="ECO:0007669"/>
    <property type="project" value="InterPro"/>
</dbReference>
<accession>A0A0E0I5P1</accession>
<dbReference type="FunFam" id="1.10.520.10:FF:000009">
    <property type="entry name" value="Peroxidase"/>
    <property type="match status" value="2"/>
</dbReference>
<evidence type="ECO:0000256" key="13">
    <source>
        <dbReference type="ARBA" id="ARBA00023180"/>
    </source>
</evidence>
<feature type="domain" description="Plant heme peroxidase family profile" evidence="22">
    <location>
        <begin position="311"/>
        <end position="555"/>
    </location>
</feature>
<evidence type="ECO:0000256" key="11">
    <source>
        <dbReference type="ARBA" id="ARBA00023004"/>
    </source>
</evidence>
<dbReference type="Gramene" id="ONIVA07G25960.2">
    <property type="protein sequence ID" value="ONIVA07G25960.2"/>
    <property type="gene ID" value="ONIVA07G25960"/>
</dbReference>
<dbReference type="InterPro" id="IPR019794">
    <property type="entry name" value="Peroxidases_AS"/>
</dbReference>
<feature type="binding site" evidence="18">
    <location>
        <position position="62"/>
    </location>
    <ligand>
        <name>Ca(2+)</name>
        <dbReference type="ChEBI" id="CHEBI:29108"/>
        <label>1</label>
    </ligand>
</feature>
<feature type="chain" id="PRO_5002362595" description="peroxidase" evidence="21">
    <location>
        <begin position="20"/>
        <end position="884"/>
    </location>
</feature>
<feature type="domain" description="Plant heme peroxidase family profile" evidence="22">
    <location>
        <begin position="584"/>
        <end position="883"/>
    </location>
</feature>
<dbReference type="GO" id="GO:0042744">
    <property type="term" value="P:hydrogen peroxide catabolic process"/>
    <property type="evidence" value="ECO:0007669"/>
    <property type="project" value="UniProtKB-KW"/>
</dbReference>
<evidence type="ECO:0000256" key="20">
    <source>
        <dbReference type="PIRSR" id="PIRSR600823-5"/>
    </source>
</evidence>
<keyword evidence="14" id="KW-0873">Pyrrolidone carboxylic acid</keyword>
<evidence type="ECO:0000256" key="19">
    <source>
        <dbReference type="PIRSR" id="PIRSR600823-4"/>
    </source>
</evidence>
<evidence type="ECO:0000256" key="4">
    <source>
        <dbReference type="ARBA" id="ARBA00012313"/>
    </source>
</evidence>
<feature type="binding site" evidence="18">
    <location>
        <position position="81"/>
    </location>
    <ligand>
        <name>Ca(2+)</name>
        <dbReference type="ChEBI" id="CHEBI:29108"/>
        <label>1</label>
    </ligand>
</feature>
<dbReference type="PROSITE" id="PS00435">
    <property type="entry name" value="PEROXIDASE_1"/>
    <property type="match status" value="3"/>
</dbReference>
<feature type="binding site" evidence="18">
    <location>
        <position position="65"/>
    </location>
    <ligand>
        <name>Ca(2+)</name>
        <dbReference type="ChEBI" id="CHEBI:29108"/>
        <label>1</label>
    </ligand>
</feature>
<protein>
    <recommendedName>
        <fullName evidence="4">peroxidase</fullName>
        <ecNumber evidence="4">1.11.1.7</ecNumber>
    </recommendedName>
</protein>
<evidence type="ECO:0000256" key="5">
    <source>
        <dbReference type="ARBA" id="ARBA00022559"/>
    </source>
</evidence>
<evidence type="ECO:0000256" key="9">
    <source>
        <dbReference type="ARBA" id="ARBA00022837"/>
    </source>
</evidence>
<evidence type="ECO:0000256" key="10">
    <source>
        <dbReference type="ARBA" id="ARBA00023002"/>
    </source>
</evidence>
<evidence type="ECO:0000256" key="17">
    <source>
        <dbReference type="PIRSR" id="PIRSR600823-2"/>
    </source>
</evidence>
<dbReference type="GO" id="GO:0020037">
    <property type="term" value="F:heme binding"/>
    <property type="evidence" value="ECO:0007669"/>
    <property type="project" value="InterPro"/>
</dbReference>
<dbReference type="PANTHER" id="PTHR31388">
    <property type="entry name" value="PEROXIDASE 72-RELATED"/>
    <property type="match status" value="1"/>
</dbReference>
<feature type="binding site" evidence="18">
    <location>
        <position position="187"/>
    </location>
    <ligand>
        <name>Ca(2+)</name>
        <dbReference type="ChEBI" id="CHEBI:29108"/>
        <label>2</label>
    </ligand>
</feature>
<feature type="disulfide bond" evidence="20">
    <location>
        <begin position="63"/>
        <end position="66"/>
    </location>
</feature>
<reference evidence="23" key="2">
    <citation type="submission" date="2018-04" db="EMBL/GenBank/DDBJ databases">
        <title>OnivRS2 (Oryza nivara Reference Sequence Version 2).</title>
        <authorList>
            <person name="Zhang J."/>
            <person name="Kudrna D."/>
            <person name="Lee S."/>
            <person name="Talag J."/>
            <person name="Rajasekar S."/>
            <person name="Welchert J."/>
            <person name="Hsing Y.-I."/>
            <person name="Wing R.A."/>
        </authorList>
    </citation>
    <scope>NUCLEOTIDE SEQUENCE [LARGE SCALE GENOMIC DNA]</scope>
    <source>
        <strain evidence="23">SL10</strain>
    </source>
</reference>
<dbReference type="GO" id="GO:0046872">
    <property type="term" value="F:metal ion binding"/>
    <property type="evidence" value="ECO:0007669"/>
    <property type="project" value="UniProtKB-KW"/>
</dbReference>
<dbReference type="PROSITE" id="PS00436">
    <property type="entry name" value="PEROXIDASE_2"/>
    <property type="match status" value="2"/>
</dbReference>
<comment type="subcellular location">
    <subcellularLocation>
        <location evidence="2">Secreted</location>
    </subcellularLocation>
</comment>
<evidence type="ECO:0000256" key="12">
    <source>
        <dbReference type="ARBA" id="ARBA00023157"/>
    </source>
</evidence>
<comment type="cofactor">
    <cofactor evidence="18">
        <name>Ca(2+)</name>
        <dbReference type="ChEBI" id="CHEBI:29108"/>
    </cofactor>
    <text evidence="18">Binds 2 calcium ions per subunit.</text>
</comment>
<evidence type="ECO:0000256" key="21">
    <source>
        <dbReference type="SAM" id="SignalP"/>
    </source>
</evidence>
<feature type="binding site" evidence="18">
    <location>
        <position position="241"/>
    </location>
    <ligand>
        <name>Ca(2+)</name>
        <dbReference type="ChEBI" id="CHEBI:29108"/>
        <label>2</label>
    </ligand>
</feature>
<feature type="signal peptide" evidence="21">
    <location>
        <begin position="1"/>
        <end position="19"/>
    </location>
</feature>
<dbReference type="InterPro" id="IPR010255">
    <property type="entry name" value="Haem_peroxidase_sf"/>
</dbReference>
<feature type="binding site" evidence="18">
    <location>
        <position position="233"/>
    </location>
    <ligand>
        <name>Ca(2+)</name>
        <dbReference type="ChEBI" id="CHEBI:29108"/>
        <label>2</label>
    </ligand>
</feature>
<keyword evidence="5" id="KW-0575">Peroxidase</keyword>
<dbReference type="PRINTS" id="PR00458">
    <property type="entry name" value="PEROXIDASE"/>
</dbReference>
<evidence type="ECO:0000256" key="7">
    <source>
        <dbReference type="ARBA" id="ARBA00022723"/>
    </source>
</evidence>
<keyword evidence="8 21" id="KW-0732">Signal</keyword>
<comment type="catalytic activity">
    <reaction evidence="1">
        <text>2 a phenolic donor + H2O2 = 2 a phenolic radical donor + 2 H2O</text>
        <dbReference type="Rhea" id="RHEA:56136"/>
        <dbReference type="ChEBI" id="CHEBI:15377"/>
        <dbReference type="ChEBI" id="CHEBI:16240"/>
        <dbReference type="ChEBI" id="CHEBI:139520"/>
        <dbReference type="ChEBI" id="CHEBI:139521"/>
        <dbReference type="EC" id="1.11.1.7"/>
    </reaction>
</comment>
<dbReference type="PANTHER" id="PTHR31388:SF256">
    <property type="entry name" value="PEROXIDASE"/>
    <property type="match status" value="1"/>
</dbReference>
<dbReference type="FunFam" id="1.10.420.10:FF:000006">
    <property type="entry name" value="Peroxidase"/>
    <property type="match status" value="2"/>
</dbReference>
<dbReference type="EnsemblPlants" id="ONIVA07G25960.2">
    <property type="protein sequence ID" value="ONIVA07G25960.2"/>
    <property type="gene ID" value="ONIVA07G25960"/>
</dbReference>
<evidence type="ECO:0000256" key="18">
    <source>
        <dbReference type="PIRSR" id="PIRSR600823-3"/>
    </source>
</evidence>
<evidence type="ECO:0000256" key="3">
    <source>
        <dbReference type="ARBA" id="ARBA00006873"/>
    </source>
</evidence>
<evidence type="ECO:0000313" key="23">
    <source>
        <dbReference type="EnsemblPlants" id="ONIVA07G25960.2"/>
    </source>
</evidence>
<dbReference type="PROSITE" id="PS50873">
    <property type="entry name" value="PEROXIDASE_4"/>
    <property type="match status" value="3"/>
</dbReference>
<reference evidence="23" key="1">
    <citation type="submission" date="2015-04" db="UniProtKB">
        <authorList>
            <consortium name="EnsemblPlants"/>
        </authorList>
    </citation>
    <scope>IDENTIFICATION</scope>
    <source>
        <strain evidence="23">SL10</strain>
    </source>
</reference>
<feature type="site" description="Transition state stabilizer" evidence="19">
    <location>
        <position position="57"/>
    </location>
</feature>
<evidence type="ECO:0000256" key="8">
    <source>
        <dbReference type="ARBA" id="ARBA00022729"/>
    </source>
</evidence>
<dbReference type="HOGENOM" id="CLU_010543_4_0_1"/>
<keyword evidence="12 20" id="KW-1015">Disulfide bond</keyword>
<keyword evidence="9 18" id="KW-0106">Calcium</keyword>
<keyword evidence="11 18" id="KW-0408">Iron</keyword>
<comment type="cofactor">
    <cofactor evidence="18">
        <name>heme b</name>
        <dbReference type="ChEBI" id="CHEBI:60344"/>
    </cofactor>
    <text evidence="18">Binds 1 heme b (iron(II)-protoporphyrin IX) group per subunit.</text>
</comment>
<feature type="disulfide bond" evidence="20">
    <location>
        <begin position="193"/>
        <end position="218"/>
    </location>
</feature>
<dbReference type="AlphaFoldDB" id="A0A0E0I5P1"/>
<comment type="similarity">
    <text evidence="3">Belongs to the peroxidase family. Ascorbate peroxidase subfamily.</text>
</comment>
<keyword evidence="6" id="KW-0349">Heme</keyword>
<dbReference type="InterPro" id="IPR000823">
    <property type="entry name" value="Peroxidase_pln"/>
</dbReference>
<keyword evidence="15" id="KW-0376">Hydrogen peroxide</keyword>
<dbReference type="SUPFAM" id="SSF48113">
    <property type="entry name" value="Heme-dependent peroxidases"/>
    <property type="match status" value="3"/>
</dbReference>
<dbReference type="Proteomes" id="UP000006591">
    <property type="component" value="Chromosome 7"/>
</dbReference>
<evidence type="ECO:0000256" key="2">
    <source>
        <dbReference type="ARBA" id="ARBA00004613"/>
    </source>
</evidence>
<evidence type="ECO:0000256" key="14">
    <source>
        <dbReference type="ARBA" id="ARBA00023283"/>
    </source>
</evidence>
<evidence type="ECO:0000259" key="22">
    <source>
        <dbReference type="PROSITE" id="PS50873"/>
    </source>
</evidence>
<sequence length="884" mass="92076">MASSLSVAVLLCLAAAAAAQLSPTFYDTSCPRALATIKSAVTAAVNNEPRMGASLLRLHFHDCFGCDASVLLADTATFTGEQNALPNKNSLRGFNVVDSIKTQLEGICSQTVSCADILAVAARDSVVALGGPSWTVGLGRRDSTTASMDSANNDLPPPFFDLENLIKAFGDKGFSVTDMVALSGAHTIGQAQCTNFRGRIYNETNIDAGYAASLRANCPPTAGTGDSNLAALDTTTPYSFDNAYYSNLLSNKGLLHSDQVLFNGNSTDNTVRNFASNRAAFSSAFSSAMVKMANLGPLTGSQGQIRLSCSKGCDASVLLSGQEQNAGPNVGSLRGFSVIDNAKARVEAICNQTVSCADILAVAARDSVVALGGPSWTVLLGRRDSTTASEALANTDLPAPSSSLAELIGNFSRKGLDATDMVALSGAHTIGQAQCQNFRDRLYNETNIDSSFATALKANCPRPTGSGDSNLAPLDTTTPNAFDSAYYTNLLSNKGLLHSDQVLFNGGSTDNTVRNFSSNTAAFNSAFTAAMVKMGNISPLTGTQGQIRLNCSKCALFQRVVMASASSLGLLLMLAALVSTATAHLSPTFYDTSCPRAMSIIKSTVTAAVNNEPRMGASLLRLHFHDCFVQARFHLTNHPGCDASILLAGNERNAAPNFSVRGYDVIDSIKTQIEAVCKQTVSCADILTVAARDSVVALGGPSWSVPLGRRDSTGAATAAQVISSLAPSTDSLTQLISAYASKGLSATDLVALSGAHTIGMARCRGFRTRLYNETNIDAAFAAALKANCPATPGSGDGNLAPLDTTTPTAFDNAYYRNLLSNKGLLHSDQELFSNGSTDNTVRSFASSAAAFGAAFATAMVKMGNISPLTGTQGQIRLICSAVNS</sequence>
<dbReference type="Gene3D" id="1.10.420.10">
    <property type="entry name" value="Peroxidase, domain 2"/>
    <property type="match status" value="3"/>
</dbReference>
<feature type="disulfide bond" evidence="20">
    <location>
        <begin position="30"/>
        <end position="108"/>
    </location>
</feature>
<feature type="binding site" evidence="18">
    <location>
        <position position="236"/>
    </location>
    <ligand>
        <name>Ca(2+)</name>
        <dbReference type="ChEBI" id="CHEBI:29108"/>
        <label>2</label>
    </ligand>
</feature>
<dbReference type="Pfam" id="PF00141">
    <property type="entry name" value="peroxidase"/>
    <property type="match status" value="3"/>
</dbReference>
<keyword evidence="13" id="KW-0325">Glycoprotein</keyword>
<feature type="binding site" evidence="18">
    <location>
        <position position="69"/>
    </location>
    <ligand>
        <name>Ca(2+)</name>
        <dbReference type="ChEBI" id="CHEBI:29108"/>
        <label>1</label>
    </ligand>
</feature>
<evidence type="ECO:0000256" key="1">
    <source>
        <dbReference type="ARBA" id="ARBA00000189"/>
    </source>
</evidence>
<keyword evidence="24" id="KW-1185">Reference proteome</keyword>
<dbReference type="Gene3D" id="1.10.520.10">
    <property type="match status" value="3"/>
</dbReference>
<dbReference type="PRINTS" id="PR00461">
    <property type="entry name" value="PLPEROXIDASE"/>
</dbReference>
<feature type="active site" description="Proton acceptor" evidence="16">
    <location>
        <position position="61"/>
    </location>
</feature>
<evidence type="ECO:0000256" key="6">
    <source>
        <dbReference type="ARBA" id="ARBA00022617"/>
    </source>
</evidence>
<dbReference type="InterPro" id="IPR033905">
    <property type="entry name" value="Secretory_peroxidase"/>
</dbReference>
<dbReference type="GO" id="GO:0005576">
    <property type="term" value="C:extracellular region"/>
    <property type="evidence" value="ECO:0007669"/>
    <property type="project" value="UniProtKB-SubCell"/>
</dbReference>
<dbReference type="GO" id="GO:0140825">
    <property type="term" value="F:lactoperoxidase activity"/>
    <property type="evidence" value="ECO:0007669"/>
    <property type="project" value="UniProtKB-EC"/>
</dbReference>
<feature type="binding site" evidence="18">
    <location>
        <position position="67"/>
    </location>
    <ligand>
        <name>Ca(2+)</name>
        <dbReference type="ChEBI" id="CHEBI:29108"/>
        <label>1</label>
    </ligand>
</feature>
<feature type="binding site" evidence="17">
    <location>
        <position position="156"/>
    </location>
    <ligand>
        <name>substrate</name>
    </ligand>
</feature>
<feature type="domain" description="Plant heme peroxidase family profile" evidence="22">
    <location>
        <begin position="20"/>
        <end position="313"/>
    </location>
</feature>
<dbReference type="CDD" id="cd00693">
    <property type="entry name" value="secretory_peroxidase"/>
    <property type="match status" value="3"/>
</dbReference>
<organism evidence="23">
    <name type="scientific">Oryza nivara</name>
    <name type="common">Indian wild rice</name>
    <name type="synonym">Oryza sativa f. spontanea</name>
    <dbReference type="NCBI Taxonomy" id="4536"/>
    <lineage>
        <taxon>Eukaryota</taxon>
        <taxon>Viridiplantae</taxon>
        <taxon>Streptophyta</taxon>
        <taxon>Embryophyta</taxon>
        <taxon>Tracheophyta</taxon>
        <taxon>Spermatophyta</taxon>
        <taxon>Magnoliopsida</taxon>
        <taxon>Liliopsida</taxon>
        <taxon>Poales</taxon>
        <taxon>Poaceae</taxon>
        <taxon>BOP clade</taxon>
        <taxon>Oryzoideae</taxon>
        <taxon>Oryzeae</taxon>
        <taxon>Oryzinae</taxon>
        <taxon>Oryza</taxon>
    </lineage>
</organism>